<dbReference type="GeneID" id="115957331"/>
<dbReference type="OrthoDB" id="627262at2759"/>
<keyword evidence="5 7" id="KW-1133">Transmembrane helix</keyword>
<evidence type="ECO:0000256" key="4">
    <source>
        <dbReference type="ARBA" id="ARBA00022692"/>
    </source>
</evidence>
<dbReference type="PANTHER" id="PTHR31645:SF76">
    <property type="entry name" value="METAL-NICOTIANAMINE TRANSPORTER YSL8-RELATED"/>
    <property type="match status" value="1"/>
</dbReference>
<dbReference type="InParanoid" id="A0A7N2M961"/>
<dbReference type="EMBL" id="LRBV02000008">
    <property type="status" value="NOT_ANNOTATED_CDS"/>
    <property type="molecule type" value="Genomic_DNA"/>
</dbReference>
<protein>
    <recommendedName>
        <fullName evidence="10">Metal-nicotianamine transporter YSL7</fullName>
    </recommendedName>
</protein>
<keyword evidence="9" id="KW-1185">Reference proteome</keyword>
<keyword evidence="3" id="KW-0813">Transport</keyword>
<feature type="transmembrane region" description="Helical" evidence="7">
    <location>
        <begin position="437"/>
        <end position="456"/>
    </location>
</feature>
<feature type="transmembrane region" description="Helical" evidence="7">
    <location>
        <begin position="94"/>
        <end position="113"/>
    </location>
</feature>
<feature type="transmembrane region" description="Helical" evidence="7">
    <location>
        <begin position="176"/>
        <end position="198"/>
    </location>
</feature>
<keyword evidence="6 7" id="KW-0472">Membrane</keyword>
<feature type="transmembrane region" description="Helical" evidence="7">
    <location>
        <begin position="487"/>
        <end position="505"/>
    </location>
</feature>
<dbReference type="InterPro" id="IPR004813">
    <property type="entry name" value="OPT"/>
</dbReference>
<dbReference type="GO" id="GO:0016020">
    <property type="term" value="C:membrane"/>
    <property type="evidence" value="ECO:0007669"/>
    <property type="project" value="UniProtKB-SubCell"/>
</dbReference>
<comment type="subcellular location">
    <subcellularLocation>
        <location evidence="1">Membrane</location>
        <topology evidence="1">Multi-pass membrane protein</topology>
    </subcellularLocation>
</comment>
<proteinExistence type="inferred from homology"/>
<evidence type="ECO:0000313" key="8">
    <source>
        <dbReference type="EnsemblPlants" id="QL08p012066:mrna"/>
    </source>
</evidence>
<dbReference type="GO" id="GO:0035673">
    <property type="term" value="F:oligopeptide transmembrane transporter activity"/>
    <property type="evidence" value="ECO:0007669"/>
    <property type="project" value="InterPro"/>
</dbReference>
<dbReference type="Gramene" id="QL08p012066:mrna">
    <property type="protein sequence ID" value="QL08p012066:mrna"/>
    <property type="gene ID" value="QL08p012066"/>
</dbReference>
<sequence length="699" mass="76743">MQPNTQPSEIENLHYPMEIENLQAPYTRFERDVSLGSGKGNDLPSIEIAFKEKAIPTWRNQLTMRAFVVSIVLGTLFTALAMKQSLYSGTFNPINMYAGIVGFSCIKTWIMIIDKCGILGPPLTRQENTLIQSTVLGITGVTSSGGLSSFISGMSLTAAKQGDPPIVDKLNVKNPSVGWLFAFYLATSLVGLFFMAPFRKVIIVDYKWLFPSGQSIGYLINSIQAPLKTKFARKQVTTFGKFFSFSFIWSGVMWLFTGGRFCGFSFFPLFGFKATEAGFYWDWAGTYVGVGMMCPYSTTISVLIGAIFGYTFMFPELEKKSGKWYTNEIGRDSFHGYTAYKTFITSSLILGDSFYQILKLIIIGLYRKLQEKDTTAALPLADPHSTAGSSALDSDEQFRTQNFIKDKISTKYSLAGCAALMLVSIIVLPIIFPQVKWYYVVVMYILCPLFAFSMTHAQGATDMYISAGLGKIGVFIFGAWAGVSRGGVVVALVANGVIGNFIASASDLMVDFKTGYLTVSSPKSILIGRFIGTAVGCFVTPLIFWYFQVKYPDLGFNSSTYPIPFGVISREAASDALQGATGLPKYCLLFCFIAFALGIIINIIRDVSPNKWGRFVPIPLIMAIPLTTGGFLAVDLCLGCLIALIWRFKNKSQADVFIPIVGSGLICGDGLCTLLLSIFSLINWKAPACVQFLRRQLAG</sequence>
<feature type="transmembrane region" description="Helical" evidence="7">
    <location>
        <begin position="526"/>
        <end position="547"/>
    </location>
</feature>
<reference evidence="8 9" key="1">
    <citation type="journal article" date="2016" name="G3 (Bethesda)">
        <title>First Draft Assembly and Annotation of the Genome of a California Endemic Oak Quercus lobata Nee (Fagaceae).</title>
        <authorList>
            <person name="Sork V.L."/>
            <person name="Fitz-Gibbon S.T."/>
            <person name="Puiu D."/>
            <person name="Crepeau M."/>
            <person name="Gugger P.F."/>
            <person name="Sherman R."/>
            <person name="Stevens K."/>
            <person name="Langley C.H."/>
            <person name="Pellegrini M."/>
            <person name="Salzberg S.L."/>
        </authorList>
    </citation>
    <scope>NUCLEOTIDE SEQUENCE [LARGE SCALE GENOMIC DNA]</scope>
    <source>
        <strain evidence="8 9">cv. SW786</strain>
    </source>
</reference>
<dbReference type="AlphaFoldDB" id="A0A7N2M961"/>
<keyword evidence="4 7" id="KW-0812">Transmembrane</keyword>
<feature type="transmembrane region" description="Helical" evidence="7">
    <location>
        <begin position="616"/>
        <end position="645"/>
    </location>
</feature>
<feature type="transmembrane region" description="Helical" evidence="7">
    <location>
        <begin position="412"/>
        <end position="431"/>
    </location>
</feature>
<feature type="transmembrane region" description="Helical" evidence="7">
    <location>
        <begin position="583"/>
        <end position="604"/>
    </location>
</feature>
<dbReference type="Proteomes" id="UP000594261">
    <property type="component" value="Chromosome 8"/>
</dbReference>
<accession>A0A7N2M961</accession>
<evidence type="ECO:0000256" key="6">
    <source>
        <dbReference type="ARBA" id="ARBA00023136"/>
    </source>
</evidence>
<evidence type="ECO:0000256" key="1">
    <source>
        <dbReference type="ARBA" id="ARBA00004141"/>
    </source>
</evidence>
<feature type="transmembrane region" description="Helical" evidence="7">
    <location>
        <begin position="242"/>
        <end position="267"/>
    </location>
</feature>
<feature type="transmembrane region" description="Helical" evidence="7">
    <location>
        <begin position="134"/>
        <end position="156"/>
    </location>
</feature>
<dbReference type="EnsemblPlants" id="QL08p012066:mrna">
    <property type="protein sequence ID" value="QL08p012066:mrna"/>
    <property type="gene ID" value="QL08p012066"/>
</dbReference>
<comment type="similarity">
    <text evidence="2">Belongs to the YSL (TC 2.A.67.2) family.</text>
</comment>
<reference evidence="8" key="2">
    <citation type="submission" date="2021-01" db="UniProtKB">
        <authorList>
            <consortium name="EnsemblPlants"/>
        </authorList>
    </citation>
    <scope>IDENTIFICATION</scope>
</reference>
<dbReference type="PANTHER" id="PTHR31645">
    <property type="entry name" value="OLIGOPEPTIDE TRANSPORTER YGL114W-RELATED"/>
    <property type="match status" value="1"/>
</dbReference>
<dbReference type="Pfam" id="PF03169">
    <property type="entry name" value="OPT"/>
    <property type="match status" value="1"/>
</dbReference>
<dbReference type="NCBIfam" id="TIGR00728">
    <property type="entry name" value="OPT_sfam"/>
    <property type="match status" value="1"/>
</dbReference>
<evidence type="ECO:0000256" key="3">
    <source>
        <dbReference type="ARBA" id="ARBA00022448"/>
    </source>
</evidence>
<name>A0A7N2M961_QUELO</name>
<evidence type="ECO:0000256" key="7">
    <source>
        <dbReference type="SAM" id="Phobius"/>
    </source>
</evidence>
<feature type="transmembrane region" description="Helical" evidence="7">
    <location>
        <begin position="287"/>
        <end position="313"/>
    </location>
</feature>
<dbReference type="InterPro" id="IPR045035">
    <property type="entry name" value="YSL-like"/>
</dbReference>
<evidence type="ECO:0008006" key="10">
    <source>
        <dbReference type="Google" id="ProtNLM"/>
    </source>
</evidence>
<evidence type="ECO:0000256" key="2">
    <source>
        <dbReference type="ARBA" id="ARBA00010276"/>
    </source>
</evidence>
<evidence type="ECO:0000313" key="9">
    <source>
        <dbReference type="Proteomes" id="UP000594261"/>
    </source>
</evidence>
<feature type="transmembrane region" description="Helical" evidence="7">
    <location>
        <begin position="657"/>
        <end position="684"/>
    </location>
</feature>
<dbReference type="KEGG" id="qlo:115957331"/>
<evidence type="ECO:0000256" key="5">
    <source>
        <dbReference type="ARBA" id="ARBA00022989"/>
    </source>
</evidence>
<dbReference type="RefSeq" id="XP_030931411.1">
    <property type="nucleotide sequence ID" value="XM_031075551.1"/>
</dbReference>
<organism evidence="8 9">
    <name type="scientific">Quercus lobata</name>
    <name type="common">Valley oak</name>
    <dbReference type="NCBI Taxonomy" id="97700"/>
    <lineage>
        <taxon>Eukaryota</taxon>
        <taxon>Viridiplantae</taxon>
        <taxon>Streptophyta</taxon>
        <taxon>Embryophyta</taxon>
        <taxon>Tracheophyta</taxon>
        <taxon>Spermatophyta</taxon>
        <taxon>Magnoliopsida</taxon>
        <taxon>eudicotyledons</taxon>
        <taxon>Gunneridae</taxon>
        <taxon>Pentapetalae</taxon>
        <taxon>rosids</taxon>
        <taxon>fabids</taxon>
        <taxon>Fagales</taxon>
        <taxon>Fagaceae</taxon>
        <taxon>Quercus</taxon>
    </lineage>
</organism>
<feature type="transmembrane region" description="Helical" evidence="7">
    <location>
        <begin position="463"/>
        <end position="481"/>
    </location>
</feature>
<feature type="transmembrane region" description="Helical" evidence="7">
    <location>
        <begin position="62"/>
        <end position="82"/>
    </location>
</feature>